<feature type="transmembrane region" description="Helical" evidence="2">
    <location>
        <begin position="292"/>
        <end position="311"/>
    </location>
</feature>
<evidence type="ECO:0000313" key="4">
    <source>
        <dbReference type="Proteomes" id="UP000249390"/>
    </source>
</evidence>
<comment type="caution">
    <text evidence="3">The sequence shown here is derived from an EMBL/GenBank/DDBJ whole genome shotgun (WGS) entry which is preliminary data.</text>
</comment>
<keyword evidence="2" id="KW-0472">Membrane</keyword>
<keyword evidence="2" id="KW-0812">Transmembrane</keyword>
<sequence>MGGGGGIKAAAKLAGIGVANSAYYRSLTPDHPVCAAARKVARPVSIFAGSDDGKGLPLSVSAVDGAAVQNPCSDFDEWEFPEVEDGPPPRVIFAGAPTLQEAKEATSDLKEAIENMFLSPGNKFGGSRATESDLASSFNGLETKFCVNAETSAVKGSTPTNVLRAFKLLYESSDAQNVVASIACDPNVNRAVMANPELQNFTASYKSAYLARESDDDMDESVGENGPSPHEATPDCVESSIGGGVAGFFKNMKVAVSDMMNSLSGYIEKLFGGFNLAGVNADGTAKLSGVDMTIGASFLGLAVMVIMVVFLKRP</sequence>
<feature type="region of interest" description="Disordered" evidence="1">
    <location>
        <begin position="216"/>
        <end position="236"/>
    </location>
</feature>
<protein>
    <submittedName>
        <fullName evidence="3">Uncharacterized protein</fullName>
    </submittedName>
</protein>
<evidence type="ECO:0000256" key="2">
    <source>
        <dbReference type="SAM" id="Phobius"/>
    </source>
</evidence>
<evidence type="ECO:0000256" key="1">
    <source>
        <dbReference type="SAM" id="MobiDB-lite"/>
    </source>
</evidence>
<keyword evidence="4" id="KW-1185">Reference proteome</keyword>
<keyword evidence="2" id="KW-1133">Transmembrane helix</keyword>
<accession>A0A328D5B3</accession>
<dbReference type="PANTHER" id="PTHR33625:SF4">
    <property type="entry name" value="OS08G0179900 PROTEIN"/>
    <property type="match status" value="1"/>
</dbReference>
<name>A0A328D5B3_9ASTE</name>
<gene>
    <name evidence="3" type="ORF">DM860_008685</name>
</gene>
<dbReference type="Proteomes" id="UP000249390">
    <property type="component" value="Unassembled WGS sequence"/>
</dbReference>
<dbReference type="AlphaFoldDB" id="A0A328D5B3"/>
<organism evidence="3 4">
    <name type="scientific">Cuscuta australis</name>
    <dbReference type="NCBI Taxonomy" id="267555"/>
    <lineage>
        <taxon>Eukaryota</taxon>
        <taxon>Viridiplantae</taxon>
        <taxon>Streptophyta</taxon>
        <taxon>Embryophyta</taxon>
        <taxon>Tracheophyta</taxon>
        <taxon>Spermatophyta</taxon>
        <taxon>Magnoliopsida</taxon>
        <taxon>eudicotyledons</taxon>
        <taxon>Gunneridae</taxon>
        <taxon>Pentapetalae</taxon>
        <taxon>asterids</taxon>
        <taxon>lamiids</taxon>
        <taxon>Solanales</taxon>
        <taxon>Convolvulaceae</taxon>
        <taxon>Cuscuteae</taxon>
        <taxon>Cuscuta</taxon>
        <taxon>Cuscuta subgen. Grammica</taxon>
        <taxon>Cuscuta sect. Cleistogrammica</taxon>
    </lineage>
</organism>
<proteinExistence type="predicted"/>
<evidence type="ECO:0000313" key="3">
    <source>
        <dbReference type="EMBL" id="RAL40987.1"/>
    </source>
</evidence>
<dbReference type="PANTHER" id="PTHR33625">
    <property type="entry name" value="OS08G0179900 PROTEIN"/>
    <property type="match status" value="1"/>
</dbReference>
<dbReference type="EMBL" id="NQVE01000192">
    <property type="protein sequence ID" value="RAL40987.1"/>
    <property type="molecule type" value="Genomic_DNA"/>
</dbReference>
<reference evidence="3 4" key="1">
    <citation type="submission" date="2018-06" db="EMBL/GenBank/DDBJ databases">
        <title>The Genome of Cuscuta australis (Dodder) Provides Insight into the Evolution of Plant Parasitism.</title>
        <authorList>
            <person name="Liu H."/>
        </authorList>
    </citation>
    <scope>NUCLEOTIDE SEQUENCE [LARGE SCALE GENOMIC DNA]</scope>
    <source>
        <strain evidence="4">cv. Yunnan</strain>
        <tissue evidence="3">Vines</tissue>
    </source>
</reference>